<accession>A0A136J8G4</accession>
<organism evidence="3 4">
    <name type="scientific">Microdochium bolleyi</name>
    <dbReference type="NCBI Taxonomy" id="196109"/>
    <lineage>
        <taxon>Eukaryota</taxon>
        <taxon>Fungi</taxon>
        <taxon>Dikarya</taxon>
        <taxon>Ascomycota</taxon>
        <taxon>Pezizomycotina</taxon>
        <taxon>Sordariomycetes</taxon>
        <taxon>Xylariomycetidae</taxon>
        <taxon>Xylariales</taxon>
        <taxon>Microdochiaceae</taxon>
        <taxon>Microdochium</taxon>
    </lineage>
</organism>
<feature type="region of interest" description="Disordered" evidence="1">
    <location>
        <begin position="1"/>
        <end position="32"/>
    </location>
</feature>
<feature type="transmembrane region" description="Helical" evidence="2">
    <location>
        <begin position="115"/>
        <end position="145"/>
    </location>
</feature>
<proteinExistence type="predicted"/>
<feature type="transmembrane region" description="Helical" evidence="2">
    <location>
        <begin position="69"/>
        <end position="94"/>
    </location>
</feature>
<dbReference type="Proteomes" id="UP000070501">
    <property type="component" value="Unassembled WGS sequence"/>
</dbReference>
<evidence type="ECO:0000256" key="1">
    <source>
        <dbReference type="SAM" id="MobiDB-lite"/>
    </source>
</evidence>
<protein>
    <submittedName>
        <fullName evidence="3">Uncharacterized protein</fullName>
    </submittedName>
</protein>
<keyword evidence="2" id="KW-0812">Transmembrane</keyword>
<name>A0A136J8G4_9PEZI</name>
<dbReference type="InParanoid" id="A0A136J8G4"/>
<evidence type="ECO:0000256" key="2">
    <source>
        <dbReference type="SAM" id="Phobius"/>
    </source>
</evidence>
<keyword evidence="4" id="KW-1185">Reference proteome</keyword>
<evidence type="ECO:0000313" key="4">
    <source>
        <dbReference type="Proteomes" id="UP000070501"/>
    </source>
</evidence>
<feature type="region of interest" description="Disordered" evidence="1">
    <location>
        <begin position="250"/>
        <end position="287"/>
    </location>
</feature>
<dbReference type="STRING" id="196109.A0A136J8G4"/>
<dbReference type="AlphaFoldDB" id="A0A136J8G4"/>
<keyword evidence="2" id="KW-1133">Transmembrane helix</keyword>
<feature type="compositionally biased region" description="Polar residues" evidence="1">
    <location>
        <begin position="252"/>
        <end position="265"/>
    </location>
</feature>
<keyword evidence="2" id="KW-0472">Membrane</keyword>
<reference evidence="4" key="1">
    <citation type="submission" date="2016-02" db="EMBL/GenBank/DDBJ databases">
        <title>Draft genome sequence of Microdochium bolleyi, a fungal endophyte of beachgrass.</title>
        <authorList>
            <consortium name="DOE Joint Genome Institute"/>
            <person name="David A.S."/>
            <person name="May G."/>
            <person name="Haridas S."/>
            <person name="Lim J."/>
            <person name="Wang M."/>
            <person name="Labutti K."/>
            <person name="Lipzen A."/>
            <person name="Barry K."/>
            <person name="Grigoriev I.V."/>
        </authorList>
    </citation>
    <scope>NUCLEOTIDE SEQUENCE [LARGE SCALE GENOMIC DNA]</scope>
    <source>
        <strain evidence="4">J235TASD1</strain>
    </source>
</reference>
<evidence type="ECO:0000313" key="3">
    <source>
        <dbReference type="EMBL" id="KXJ93434.1"/>
    </source>
</evidence>
<dbReference type="OrthoDB" id="3531381at2759"/>
<gene>
    <name evidence="3" type="ORF">Micbo1qcDRAFT_203511</name>
</gene>
<feature type="compositionally biased region" description="Basic and acidic residues" evidence="1">
    <location>
        <begin position="17"/>
        <end position="32"/>
    </location>
</feature>
<sequence length="319" mass="34113">MGSEKLDKSSSTSGSDHAQKLHESLEQYEKEQQPPKRPKLVLAAVISLFCASAFGIILAGVTLARPVDITAACIARDLILFASVISWFYIGLHIRAARRDVYRLHPGPPQLHGEYLHATALLVARLAICIWVAALIAVSAMVAMAAPARGMEGAMPYLSLMICIGALPAFIVIAATIETTTVPFATACVSKPSLLTCRVSDFADDLVADESVSRRASLARARSGGLTPTTMMNTLGFRTGVVTPAAKPTVTAKVSSEPRNGVTQGTATPETPLVTPPPTYNPGGWRNDHAWDRITCGDITRNGDAARIWCYNSIILPLY</sequence>
<dbReference type="EMBL" id="KQ964248">
    <property type="protein sequence ID" value="KXJ93434.1"/>
    <property type="molecule type" value="Genomic_DNA"/>
</dbReference>
<feature type="transmembrane region" description="Helical" evidence="2">
    <location>
        <begin position="40"/>
        <end position="63"/>
    </location>
</feature>
<feature type="transmembrane region" description="Helical" evidence="2">
    <location>
        <begin position="157"/>
        <end position="177"/>
    </location>
</feature>